<evidence type="ECO:0000313" key="3">
    <source>
        <dbReference type="Proteomes" id="UP000410492"/>
    </source>
</evidence>
<dbReference type="OrthoDB" id="6774214at2759"/>
<keyword evidence="3" id="KW-1185">Reference proteome</keyword>
<feature type="compositionally biased region" description="Acidic residues" evidence="1">
    <location>
        <begin position="110"/>
        <end position="121"/>
    </location>
</feature>
<name>A0A653CCK6_CALMS</name>
<feature type="region of interest" description="Disordered" evidence="1">
    <location>
        <begin position="244"/>
        <end position="292"/>
    </location>
</feature>
<accession>A0A653CCK6</accession>
<dbReference type="Proteomes" id="UP000410492">
    <property type="component" value="Unassembled WGS sequence"/>
</dbReference>
<feature type="compositionally biased region" description="Basic residues" evidence="1">
    <location>
        <begin position="1"/>
        <end position="20"/>
    </location>
</feature>
<reference evidence="2 3" key="1">
    <citation type="submission" date="2019-01" db="EMBL/GenBank/DDBJ databases">
        <authorList>
            <person name="Sayadi A."/>
        </authorList>
    </citation>
    <scope>NUCLEOTIDE SEQUENCE [LARGE SCALE GENOMIC DNA]</scope>
</reference>
<feature type="compositionally biased region" description="Polar residues" evidence="1">
    <location>
        <begin position="255"/>
        <end position="271"/>
    </location>
</feature>
<feature type="region of interest" description="Disordered" evidence="1">
    <location>
        <begin position="1"/>
        <end position="41"/>
    </location>
</feature>
<evidence type="ECO:0000313" key="2">
    <source>
        <dbReference type="EMBL" id="VEN45635.1"/>
    </source>
</evidence>
<dbReference type="EMBL" id="CAACVG010007475">
    <property type="protein sequence ID" value="VEN45635.1"/>
    <property type="molecule type" value="Genomic_DNA"/>
</dbReference>
<sequence>MHHHHGHRDHHMMRPHHGQHGKMGFGRHGGQHRRGPPLLDGDCHKGKMKMKFGRHHRPCIHGFDEFHPHMGEMSRFGNHGMMKCKKGNHQHKDKHMLKEFFRMMMASSSESEESGNEETDQEATQGTGQIPTVEAGQEATQTGETDGQEEHATCGSRRSHHGRMMRCGRHHHGCSKDKFKMKFGKGDGHKDKVIWKCKKNKFQHKGRERCKSMRAMFMDMMCSDRRGEMWDGFFRMMTEQEIDTGVEGKKDLPNEETNQEAAGQSSTNADPTGTEEGNQKDPQSSGAKDDSV</sequence>
<gene>
    <name evidence="2" type="ORF">CALMAC_LOCUS8027</name>
</gene>
<organism evidence="2 3">
    <name type="scientific">Callosobruchus maculatus</name>
    <name type="common">Southern cowpea weevil</name>
    <name type="synonym">Pulse bruchid</name>
    <dbReference type="NCBI Taxonomy" id="64391"/>
    <lineage>
        <taxon>Eukaryota</taxon>
        <taxon>Metazoa</taxon>
        <taxon>Ecdysozoa</taxon>
        <taxon>Arthropoda</taxon>
        <taxon>Hexapoda</taxon>
        <taxon>Insecta</taxon>
        <taxon>Pterygota</taxon>
        <taxon>Neoptera</taxon>
        <taxon>Endopterygota</taxon>
        <taxon>Coleoptera</taxon>
        <taxon>Polyphaga</taxon>
        <taxon>Cucujiformia</taxon>
        <taxon>Chrysomeloidea</taxon>
        <taxon>Chrysomelidae</taxon>
        <taxon>Bruchinae</taxon>
        <taxon>Bruchini</taxon>
        <taxon>Callosobruchus</taxon>
    </lineage>
</organism>
<evidence type="ECO:0000256" key="1">
    <source>
        <dbReference type="SAM" id="MobiDB-lite"/>
    </source>
</evidence>
<feature type="region of interest" description="Disordered" evidence="1">
    <location>
        <begin position="106"/>
        <end position="164"/>
    </location>
</feature>
<protein>
    <submittedName>
        <fullName evidence="2">Uncharacterized protein</fullName>
    </submittedName>
</protein>
<proteinExistence type="predicted"/>
<dbReference type="AlphaFoldDB" id="A0A653CCK6"/>